<feature type="transmembrane region" description="Helical" evidence="1">
    <location>
        <begin position="55"/>
        <end position="79"/>
    </location>
</feature>
<accession>A0A0H3LZ65</accession>
<dbReference type="HOGENOM" id="CLU_039032_0_0_5"/>
<dbReference type="KEGG" id="erw:ERWE_CDS_03730"/>
<evidence type="ECO:0000313" key="2">
    <source>
        <dbReference type="EMBL" id="CAI26867.1"/>
    </source>
</evidence>
<dbReference type="KEGG" id="eru:Erum3620"/>
<evidence type="ECO:0000256" key="1">
    <source>
        <dbReference type="SAM" id="Phobius"/>
    </source>
</evidence>
<gene>
    <name evidence="2" type="ordered locus">ERWE_CDS_03730</name>
</gene>
<organism evidence="2 3">
    <name type="scientific">Ehrlichia ruminantium (strain Welgevonden)</name>
    <dbReference type="NCBI Taxonomy" id="254945"/>
    <lineage>
        <taxon>Bacteria</taxon>
        <taxon>Pseudomonadati</taxon>
        <taxon>Pseudomonadota</taxon>
        <taxon>Alphaproteobacteria</taxon>
        <taxon>Rickettsiales</taxon>
        <taxon>Anaplasmataceae</taxon>
        <taxon>Ehrlichia</taxon>
    </lineage>
</organism>
<feature type="transmembrane region" description="Helical" evidence="1">
    <location>
        <begin position="22"/>
        <end position="43"/>
    </location>
</feature>
<keyword evidence="1" id="KW-0472">Membrane</keyword>
<proteinExistence type="predicted"/>
<keyword evidence="3" id="KW-1185">Reference proteome</keyword>
<keyword evidence="1" id="KW-1133">Transmembrane helix</keyword>
<sequence>MYFYSIIIKFFLTYGVLHMNKVYSKLLLGILVALCIAAIAAYLKLQTQGYNYSALGIALIISLSVLCVGIVGLVVHIAFLSQGFSVKSTKDQDIEDIQDKVSVFLPVSEENLNNINSEYNITDITCSLVPSTSKINTLNITQTLGITSKKKLEVPLDTSQNVKILHGSQYTELNKSGSGICIVTDANKRTVLQEFNKMTLAKVRYPIIKQNGSISLVCKGIKIFPHKTHAVLSKDDISFFQRNFENILKSQIDIVDDRSGTLHNRTLYDIILEHILTENSVDKLINGNWNYCDQAKLLYAFFSIFNFRGTNNSKLSQLGTQVINFVKQNGEYTNEYFTKQAFNLVAKYYIRLDSQFSMYNRLYNNPFISPSGRRLSDTLRSKMKLNSTFRLICAIAIQDTKLPINNNTNEFLSNLLKQENYENAITKASKIVGTSKAARYFSHVAKCEDSELSNVLSELLSGYSSFSSAQLISAARSYIVNFCKEHALIYFDIYRTIDMGNIDKIILHNPNQEIDNVLSDPNLVSQNAETKSKMHNQ</sequence>
<reference evidence="2 3" key="1">
    <citation type="journal article" date="2006" name="J. Bacteriol.">
        <title>Comparative genomic analysis of three strains of Ehrlichia ruminantium reveals an active process of genome size plasticity.</title>
        <authorList>
            <person name="Frutos R."/>
            <person name="Viari A."/>
            <person name="Ferraz C."/>
            <person name="Morgat A."/>
            <person name="Eychenie S."/>
            <person name="Kandassami Y."/>
            <person name="Chantal I."/>
            <person name="Bensaid A."/>
            <person name="Coissac E."/>
            <person name="Vachiery N."/>
            <person name="Demaille J."/>
            <person name="Martinez D."/>
        </authorList>
    </citation>
    <scope>NUCLEOTIDE SEQUENCE [LARGE SCALE GENOMIC DNA]</scope>
    <source>
        <strain evidence="2 3">Welgevonden</strain>
    </source>
</reference>
<dbReference type="Proteomes" id="UP000001021">
    <property type="component" value="Chromosome"/>
</dbReference>
<dbReference type="EMBL" id="CR925678">
    <property type="protein sequence ID" value="CAI26867.1"/>
    <property type="molecule type" value="Genomic_DNA"/>
</dbReference>
<protein>
    <submittedName>
        <fullName evidence="2">Uncharacterized protein</fullName>
    </submittedName>
</protein>
<keyword evidence="1" id="KW-0812">Transmembrane</keyword>
<dbReference type="AlphaFoldDB" id="A0A0H3LZ65"/>
<name>A0A0H3LZ65_EHRRW</name>
<evidence type="ECO:0000313" key="3">
    <source>
        <dbReference type="Proteomes" id="UP000001021"/>
    </source>
</evidence>